<evidence type="ECO:0000256" key="1">
    <source>
        <dbReference type="ARBA" id="ARBA00000013"/>
    </source>
</evidence>
<dbReference type="GO" id="GO:0052855">
    <property type="term" value="F:ADP-dependent NAD(P)H-hydrate dehydratase activity"/>
    <property type="evidence" value="ECO:0007669"/>
    <property type="project" value="UniProtKB-UniRule"/>
</dbReference>
<dbReference type="PIRSF" id="PIRSF017184">
    <property type="entry name" value="Nnr"/>
    <property type="match status" value="1"/>
</dbReference>
<evidence type="ECO:0000256" key="6">
    <source>
        <dbReference type="ARBA" id="ARBA00022741"/>
    </source>
</evidence>
<dbReference type="EC" id="4.2.1.136" evidence="19"/>
<dbReference type="GO" id="GO:0046496">
    <property type="term" value="P:nicotinamide nucleotide metabolic process"/>
    <property type="evidence" value="ECO:0007669"/>
    <property type="project" value="UniProtKB-UniRule"/>
</dbReference>
<dbReference type="Gene3D" id="3.40.50.10260">
    <property type="entry name" value="YjeF N-terminal domain"/>
    <property type="match status" value="1"/>
</dbReference>
<comment type="catalytic activity">
    <reaction evidence="15 17 19">
        <text>(6S)-NADHX + ADP = AMP + phosphate + NADH + H(+)</text>
        <dbReference type="Rhea" id="RHEA:32223"/>
        <dbReference type="ChEBI" id="CHEBI:15378"/>
        <dbReference type="ChEBI" id="CHEBI:43474"/>
        <dbReference type="ChEBI" id="CHEBI:57945"/>
        <dbReference type="ChEBI" id="CHEBI:64074"/>
        <dbReference type="ChEBI" id="CHEBI:456215"/>
        <dbReference type="ChEBI" id="CHEBI:456216"/>
        <dbReference type="EC" id="4.2.1.136"/>
    </reaction>
</comment>
<evidence type="ECO:0000256" key="4">
    <source>
        <dbReference type="ARBA" id="ARBA00009524"/>
    </source>
</evidence>
<comment type="caution">
    <text evidence="17">Lacks conserved residue(s) required for the propagation of feature annotation.</text>
</comment>
<evidence type="ECO:0000256" key="9">
    <source>
        <dbReference type="ARBA" id="ARBA00022958"/>
    </source>
</evidence>
<dbReference type="AlphaFoldDB" id="J0ZKS4"/>
<evidence type="ECO:0000256" key="10">
    <source>
        <dbReference type="ARBA" id="ARBA00023027"/>
    </source>
</evidence>
<feature type="binding site" evidence="18">
    <location>
        <begin position="158"/>
        <end position="164"/>
    </location>
    <ligand>
        <name>(6S)-NADPHX</name>
        <dbReference type="ChEBI" id="CHEBI:64076"/>
    </ligand>
</feature>
<keyword evidence="12 17" id="KW-0456">Lyase</keyword>
<dbReference type="GO" id="GO:0052856">
    <property type="term" value="F:NAD(P)HX epimerase activity"/>
    <property type="evidence" value="ECO:0007669"/>
    <property type="project" value="UniProtKB-UniRule"/>
</dbReference>
<dbReference type="InterPro" id="IPR000631">
    <property type="entry name" value="CARKD"/>
</dbReference>
<comment type="function">
    <text evidence="14 19">Bifunctional enzyme that catalyzes the epimerization of the S- and R-forms of NAD(P)HX and the dehydration of the S-form of NAD(P)HX at the expense of ADP, which is converted to AMP. This allows the repair of both epimers of NAD(P)HX, a damaged form of NAD(P)H that is a result of enzymatic or heat-dependent hydration.</text>
</comment>
<feature type="binding site" evidence="18">
    <location>
        <position position="77"/>
    </location>
    <ligand>
        <name>K(+)</name>
        <dbReference type="ChEBI" id="CHEBI:29103"/>
    </ligand>
</feature>
<comment type="catalytic activity">
    <reaction evidence="16 17 19">
        <text>(6S)-NADPHX + ADP = AMP + phosphate + NADPH + H(+)</text>
        <dbReference type="Rhea" id="RHEA:32235"/>
        <dbReference type="ChEBI" id="CHEBI:15378"/>
        <dbReference type="ChEBI" id="CHEBI:43474"/>
        <dbReference type="ChEBI" id="CHEBI:57783"/>
        <dbReference type="ChEBI" id="CHEBI:64076"/>
        <dbReference type="ChEBI" id="CHEBI:456215"/>
        <dbReference type="ChEBI" id="CHEBI:456216"/>
        <dbReference type="EC" id="4.2.1.136"/>
    </reaction>
</comment>
<dbReference type="InterPro" id="IPR029056">
    <property type="entry name" value="Ribokinase-like"/>
</dbReference>
<evidence type="ECO:0000259" key="20">
    <source>
        <dbReference type="PROSITE" id="PS51383"/>
    </source>
</evidence>
<gene>
    <name evidence="18" type="primary">nnrE</name>
    <name evidence="17" type="synonym">nnrD</name>
    <name evidence="22" type="ORF">ME5_01499</name>
</gene>
<evidence type="ECO:0000259" key="21">
    <source>
        <dbReference type="PROSITE" id="PS51385"/>
    </source>
</evidence>
<protein>
    <recommendedName>
        <fullName evidence="19">Bifunctional NAD(P)H-hydrate repair enzyme</fullName>
    </recommendedName>
    <alternativeName>
        <fullName evidence="19">Nicotinamide nucleotide repair protein</fullName>
    </alternativeName>
    <domain>
        <recommendedName>
            <fullName evidence="19">ADP-dependent (S)-NAD(P)H-hydrate dehydratase</fullName>
            <ecNumber evidence="19">4.2.1.136</ecNumber>
        </recommendedName>
        <alternativeName>
            <fullName evidence="19">ADP-dependent NAD(P)HX dehydratase</fullName>
        </alternativeName>
    </domain>
    <domain>
        <recommendedName>
            <fullName evidence="19">NAD(P)H-hydrate epimerase</fullName>
            <ecNumber evidence="19">5.1.99.6</ecNumber>
        </recommendedName>
    </domain>
</protein>
<accession>J0ZKS4</accession>
<evidence type="ECO:0000256" key="17">
    <source>
        <dbReference type="HAMAP-Rule" id="MF_01965"/>
    </source>
</evidence>
<evidence type="ECO:0000256" key="3">
    <source>
        <dbReference type="ARBA" id="ARBA00006001"/>
    </source>
</evidence>
<keyword evidence="13" id="KW-0511">Multifunctional enzyme</keyword>
<dbReference type="Pfam" id="PF01256">
    <property type="entry name" value="Carb_kinase"/>
    <property type="match status" value="1"/>
</dbReference>
<name>J0ZKS4_9HYPH</name>
<keyword evidence="10 17" id="KW-0520">NAD</keyword>
<comment type="catalytic activity">
    <reaction evidence="2 18 19">
        <text>(6R)-NADPHX = (6S)-NADPHX</text>
        <dbReference type="Rhea" id="RHEA:32227"/>
        <dbReference type="ChEBI" id="CHEBI:64076"/>
        <dbReference type="ChEBI" id="CHEBI:64077"/>
        <dbReference type="EC" id="5.1.99.6"/>
    </reaction>
</comment>
<dbReference type="InterPro" id="IPR004443">
    <property type="entry name" value="YjeF_N_dom"/>
</dbReference>
<dbReference type="InterPro" id="IPR017953">
    <property type="entry name" value="Carbohydrate_kinase_pred_CS"/>
</dbReference>
<keyword evidence="5 18" id="KW-0479">Metal-binding</keyword>
<dbReference type="GO" id="GO:0110051">
    <property type="term" value="P:metabolite repair"/>
    <property type="evidence" value="ECO:0007669"/>
    <property type="project" value="TreeGrafter"/>
</dbReference>
<dbReference type="PROSITE" id="PS51385">
    <property type="entry name" value="YJEF_N"/>
    <property type="match status" value="1"/>
</dbReference>
<dbReference type="HOGENOM" id="CLU_024853_4_1_5"/>
<dbReference type="GO" id="GO:0046872">
    <property type="term" value="F:metal ion binding"/>
    <property type="evidence" value="ECO:0007669"/>
    <property type="project" value="UniProtKB-UniRule"/>
</dbReference>
<evidence type="ECO:0000256" key="12">
    <source>
        <dbReference type="ARBA" id="ARBA00023239"/>
    </source>
</evidence>
<organism evidence="22 23">
    <name type="scientific">Bartonella tamiae Th239</name>
    <dbReference type="NCBI Taxonomy" id="1094558"/>
    <lineage>
        <taxon>Bacteria</taxon>
        <taxon>Pseudomonadati</taxon>
        <taxon>Pseudomonadota</taxon>
        <taxon>Alphaproteobacteria</taxon>
        <taxon>Hyphomicrobiales</taxon>
        <taxon>Bartonellaceae</taxon>
        <taxon>Bartonella</taxon>
    </lineage>
</organism>
<feature type="binding site" evidence="18">
    <location>
        <position position="190"/>
    </location>
    <ligand>
        <name>K(+)</name>
        <dbReference type="ChEBI" id="CHEBI:29103"/>
    </ligand>
</feature>
<feature type="binding site" evidence="18">
    <location>
        <position position="154"/>
    </location>
    <ligand>
        <name>K(+)</name>
        <dbReference type="ChEBI" id="CHEBI:29103"/>
    </ligand>
</feature>
<dbReference type="eggNOG" id="COG0062">
    <property type="taxonomic scope" value="Bacteria"/>
</dbReference>
<dbReference type="InterPro" id="IPR036652">
    <property type="entry name" value="YjeF_N_dom_sf"/>
</dbReference>
<dbReference type="CDD" id="cd01171">
    <property type="entry name" value="YXKO-related"/>
    <property type="match status" value="1"/>
</dbReference>
<feature type="binding site" evidence="17">
    <location>
        <position position="474"/>
    </location>
    <ligand>
        <name>(6S)-NADPHX</name>
        <dbReference type="ChEBI" id="CHEBI:64076"/>
    </ligand>
</feature>
<dbReference type="EMBL" id="AIMB01000008">
    <property type="protein sequence ID" value="EJF88948.1"/>
    <property type="molecule type" value="Genomic_DNA"/>
</dbReference>
<proteinExistence type="inferred from homology"/>
<dbReference type="PANTHER" id="PTHR12592:SF0">
    <property type="entry name" value="ATP-DEPENDENT (S)-NAD(P)H-HYDRATE DEHYDRATASE"/>
    <property type="match status" value="1"/>
</dbReference>
<dbReference type="eggNOG" id="COG0063">
    <property type="taxonomic scope" value="Bacteria"/>
</dbReference>
<dbReference type="Gene3D" id="3.40.1190.20">
    <property type="match status" value="1"/>
</dbReference>
<dbReference type="PANTHER" id="PTHR12592">
    <property type="entry name" value="ATP-DEPENDENT (S)-NAD(P)H-HYDRATE DEHYDRATASE FAMILY MEMBER"/>
    <property type="match status" value="1"/>
</dbReference>
<evidence type="ECO:0000256" key="2">
    <source>
        <dbReference type="ARBA" id="ARBA00000909"/>
    </source>
</evidence>
<comment type="cofactor">
    <cofactor evidence="18 19">
        <name>K(+)</name>
        <dbReference type="ChEBI" id="CHEBI:29103"/>
    </cofactor>
    <text evidence="18 19">Binds 1 potassium ion per subunit.</text>
</comment>
<evidence type="ECO:0000313" key="22">
    <source>
        <dbReference type="EMBL" id="EJF88948.1"/>
    </source>
</evidence>
<feature type="binding site" evidence="17">
    <location>
        <begin position="444"/>
        <end position="448"/>
    </location>
    <ligand>
        <name>AMP</name>
        <dbReference type="ChEBI" id="CHEBI:456215"/>
    </ligand>
</feature>
<dbReference type="Proteomes" id="UP000008952">
    <property type="component" value="Unassembled WGS sequence"/>
</dbReference>
<comment type="subunit">
    <text evidence="17">Homotetramer.</text>
</comment>
<dbReference type="PATRIC" id="fig|1094558.3.peg.1600"/>
<evidence type="ECO:0000256" key="11">
    <source>
        <dbReference type="ARBA" id="ARBA00023235"/>
    </source>
</evidence>
<dbReference type="SUPFAM" id="SSF64153">
    <property type="entry name" value="YjeF N-terminal domain-like"/>
    <property type="match status" value="1"/>
</dbReference>
<keyword evidence="23" id="KW-1185">Reference proteome</keyword>
<evidence type="ECO:0000256" key="5">
    <source>
        <dbReference type="ARBA" id="ARBA00022723"/>
    </source>
</evidence>
<dbReference type="NCBIfam" id="TIGR00197">
    <property type="entry name" value="yjeF_nterm"/>
    <property type="match status" value="1"/>
</dbReference>
<feature type="binding site" evidence="18">
    <location>
        <begin position="76"/>
        <end position="80"/>
    </location>
    <ligand>
        <name>(6S)-NADPHX</name>
        <dbReference type="ChEBI" id="CHEBI:64076"/>
    </ligand>
</feature>
<comment type="similarity">
    <text evidence="3 19">In the N-terminal section; belongs to the NnrE/AIBP family.</text>
</comment>
<feature type="domain" description="YjeF C-terminal" evidence="20">
    <location>
        <begin position="254"/>
        <end position="528"/>
    </location>
</feature>
<comment type="caution">
    <text evidence="22">The sequence shown here is derived from an EMBL/GenBank/DDBJ whole genome shotgun (WGS) entry which is preliminary data.</text>
</comment>
<sequence>MSAVIKKHAKIGLNNPLLPLELLTPNEMAHADMLAAQAHNHQTYWLMERAGAKVTDYILNTFDKAQKIAVLCGSGNNGGDGFVVARQLWNVLHEQKHDNVPSGLEVLQRRFELMCFTDVDRHRPDDAQKAFLNLPFEAKPLSEFNVEKFDLVVDALYGAGFNRELNGDIKNLIDKINQSKTPVLAIDLPSGVMGETGMILNGALMAHKTITFFRLKPGHVCYPGRAYCGDIILTDIGISDNVLDKIQPKLKLNMPALWQHFFPEMTHELHKYSRGHTVVFSGPSWATGAARLASYAAARIGSGAVTIIAPDEAVCALQNHLTSIMIYPENNNDDVMSFLSQRKVRSVILGPAFGDFNRAHDLIQFILLKHVVDHLVLDADAFTALAKKPQAFYNLIKESHVHVVMTPHEGEFQRLFPELASCHMTRIEKAKQAAKISGAVIVYKGADTIIASPCGRIAVTVNGSPHLATAGSGDVLSGLVGGLVAQNMPVFEAACAAVWFHAECGTYSGRGTIAEDLITVLPTVLKKFFCDENIT</sequence>
<dbReference type="STRING" id="1094558.ME5_01499"/>
<evidence type="ECO:0000256" key="18">
    <source>
        <dbReference type="HAMAP-Rule" id="MF_01966"/>
    </source>
</evidence>
<comment type="function">
    <text evidence="18">Catalyzes the epimerization of the S- and R-forms of NAD(P)HX, a damaged form of NAD(P)H that is a result of enzymatic or heat-dependent hydration. This is a prerequisite for the S-specific NAD(P)H-hydrate dehydratase to allow the repair of both epimers of NAD(P)HX.</text>
</comment>
<dbReference type="RefSeq" id="WP_008039924.1">
    <property type="nucleotide sequence ID" value="NZ_JH725147.1"/>
</dbReference>
<comment type="similarity">
    <text evidence="4 19">In the C-terminal section; belongs to the NnrD/CARKD family.</text>
</comment>
<dbReference type="EC" id="5.1.99.6" evidence="19"/>
<evidence type="ECO:0000313" key="23">
    <source>
        <dbReference type="Proteomes" id="UP000008952"/>
    </source>
</evidence>
<feature type="binding site" evidence="18">
    <location>
        <position position="187"/>
    </location>
    <ligand>
        <name>(6S)-NADPHX</name>
        <dbReference type="ChEBI" id="CHEBI:64076"/>
    </ligand>
</feature>
<dbReference type="InterPro" id="IPR030677">
    <property type="entry name" value="Nnr"/>
</dbReference>
<dbReference type="HAMAP" id="MF_01966">
    <property type="entry name" value="NADHX_epimerase"/>
    <property type="match status" value="1"/>
</dbReference>
<keyword evidence="7 17" id="KW-0067">ATP-binding</keyword>
<evidence type="ECO:0000256" key="14">
    <source>
        <dbReference type="ARBA" id="ARBA00025153"/>
    </source>
</evidence>
<evidence type="ECO:0000256" key="8">
    <source>
        <dbReference type="ARBA" id="ARBA00022857"/>
    </source>
</evidence>
<evidence type="ECO:0000256" key="15">
    <source>
        <dbReference type="ARBA" id="ARBA00048238"/>
    </source>
</evidence>
<dbReference type="Pfam" id="PF03853">
    <property type="entry name" value="YjeF_N"/>
    <property type="match status" value="1"/>
</dbReference>
<reference evidence="22 23" key="1">
    <citation type="submission" date="2012-03" db="EMBL/GenBank/DDBJ databases">
        <title>The Genome Sequence of Bartonella tamiae Th239.</title>
        <authorList>
            <consortium name="The Broad Institute Genome Sequencing Platform"/>
            <consortium name="The Broad Institute Genome Sequencing Center for Infectious Disease"/>
            <person name="Feldgarden M."/>
            <person name="Kirby J."/>
            <person name="Kosoy M."/>
            <person name="Birtles R."/>
            <person name="Probert W.S."/>
            <person name="Chiaraviglio L."/>
            <person name="Young S.K."/>
            <person name="Zeng Q."/>
            <person name="Gargeya S."/>
            <person name="Fitzgerald M."/>
            <person name="Haas B."/>
            <person name="Abouelleil A."/>
            <person name="Alvarado L."/>
            <person name="Arachchi H.M."/>
            <person name="Berlin A."/>
            <person name="Chapman S.B."/>
            <person name="Gearin G."/>
            <person name="Goldberg J."/>
            <person name="Griggs A."/>
            <person name="Gujja S."/>
            <person name="Hansen M."/>
            <person name="Heiman D."/>
            <person name="Howarth C."/>
            <person name="Larimer J."/>
            <person name="Lui A."/>
            <person name="MacDonald P.J.P."/>
            <person name="McCowen C."/>
            <person name="Montmayeur A."/>
            <person name="Murphy C."/>
            <person name="Neiman D."/>
            <person name="Pearson M."/>
            <person name="Priest M."/>
            <person name="Roberts A."/>
            <person name="Saif S."/>
            <person name="Shea T."/>
            <person name="Sisk P."/>
            <person name="Stolte C."/>
            <person name="Sykes S."/>
            <person name="Wortman J."/>
            <person name="Nusbaum C."/>
            <person name="Birren B."/>
        </authorList>
    </citation>
    <scope>NUCLEOTIDE SEQUENCE [LARGE SCALE GENOMIC DNA]</scope>
    <source>
        <strain evidence="22 23">Th239</strain>
    </source>
</reference>
<evidence type="ECO:0000256" key="19">
    <source>
        <dbReference type="PIRNR" id="PIRNR017184"/>
    </source>
</evidence>
<feature type="binding site" evidence="17">
    <location>
        <position position="289"/>
    </location>
    <ligand>
        <name>(6S)-NADPHX</name>
        <dbReference type="ChEBI" id="CHEBI:64076"/>
    </ligand>
</feature>
<dbReference type="NCBIfam" id="TIGR00196">
    <property type="entry name" value="yjeF_cterm"/>
    <property type="match status" value="1"/>
</dbReference>
<keyword evidence="9 18" id="KW-0630">Potassium</keyword>
<dbReference type="PROSITE" id="PS51383">
    <property type="entry name" value="YJEF_C_3"/>
    <property type="match status" value="1"/>
</dbReference>
<dbReference type="SUPFAM" id="SSF53613">
    <property type="entry name" value="Ribokinase-like"/>
    <property type="match status" value="1"/>
</dbReference>
<evidence type="ECO:0000256" key="7">
    <source>
        <dbReference type="ARBA" id="ARBA00022840"/>
    </source>
</evidence>
<comment type="catalytic activity">
    <reaction evidence="1 18 19">
        <text>(6R)-NADHX = (6S)-NADHX</text>
        <dbReference type="Rhea" id="RHEA:32215"/>
        <dbReference type="ChEBI" id="CHEBI:64074"/>
        <dbReference type="ChEBI" id="CHEBI:64075"/>
        <dbReference type="EC" id="5.1.99.6"/>
    </reaction>
</comment>
<comment type="similarity">
    <text evidence="18">Belongs to the NnrE/AIBP family.</text>
</comment>
<feature type="binding site" evidence="17">
    <location>
        <position position="408"/>
    </location>
    <ligand>
        <name>(6S)-NADPHX</name>
        <dbReference type="ChEBI" id="CHEBI:64076"/>
    </ligand>
</feature>
<keyword evidence="6 17" id="KW-0547">Nucleotide-binding</keyword>
<dbReference type="HAMAP" id="MF_01965">
    <property type="entry name" value="NADHX_dehydratase"/>
    <property type="match status" value="1"/>
</dbReference>
<dbReference type="PROSITE" id="PS01050">
    <property type="entry name" value="YJEF_C_2"/>
    <property type="match status" value="1"/>
</dbReference>
<feature type="domain" description="YjeF N-terminal" evidence="21">
    <location>
        <begin position="28"/>
        <end position="244"/>
    </location>
</feature>
<evidence type="ECO:0000256" key="13">
    <source>
        <dbReference type="ARBA" id="ARBA00023268"/>
    </source>
</evidence>
<dbReference type="GO" id="GO:0005524">
    <property type="term" value="F:ATP binding"/>
    <property type="evidence" value="ECO:0007669"/>
    <property type="project" value="UniProtKB-UniRule"/>
</dbReference>
<comment type="similarity">
    <text evidence="17">Belongs to the NnrD/CARKD family.</text>
</comment>
<keyword evidence="11 18" id="KW-0413">Isomerase</keyword>
<comment type="function">
    <text evidence="17">Catalyzes the dehydration of the S-form of NAD(P)HX at the expense of ADP, which is converted to AMP. Together with NAD(P)HX epimerase, which catalyzes the epimerization of the S- and R-forms, the enzyme allows the repair of both epimers of NAD(P)HX, a damaged form of NAD(P)H that is a result of enzymatic or heat-dependent hydration.</text>
</comment>
<dbReference type="OrthoDB" id="9806925at2"/>
<keyword evidence="8 17" id="KW-0521">NADP</keyword>
<feature type="binding site" evidence="17">
    <location>
        <position position="473"/>
    </location>
    <ligand>
        <name>AMP</name>
        <dbReference type="ChEBI" id="CHEBI:456215"/>
    </ligand>
</feature>
<comment type="cofactor">
    <cofactor evidence="17">
        <name>Mg(2+)</name>
        <dbReference type="ChEBI" id="CHEBI:18420"/>
    </cofactor>
</comment>
<evidence type="ECO:0000256" key="16">
    <source>
        <dbReference type="ARBA" id="ARBA00049209"/>
    </source>
</evidence>